<evidence type="ECO:0000313" key="2">
    <source>
        <dbReference type="EMBL" id="KAK4749854.1"/>
    </source>
</evidence>
<dbReference type="InterPro" id="IPR045040">
    <property type="entry name" value="PORR_fam"/>
</dbReference>
<gene>
    <name evidence="2" type="ORF">SAY87_027303</name>
</gene>
<dbReference type="Pfam" id="PF11955">
    <property type="entry name" value="PORR"/>
    <property type="match status" value="1"/>
</dbReference>
<dbReference type="EMBL" id="JAXIOK010000018">
    <property type="protein sequence ID" value="KAK4749854.1"/>
    <property type="molecule type" value="Genomic_DNA"/>
</dbReference>
<evidence type="ECO:0000313" key="3">
    <source>
        <dbReference type="Proteomes" id="UP001345219"/>
    </source>
</evidence>
<dbReference type="PANTHER" id="PTHR31476:SF12">
    <property type="entry name" value="UBIQUITIN CARBOXYL-TERMINAL HYDROLASE FAMILY PROTEIN"/>
    <property type="match status" value="1"/>
</dbReference>
<evidence type="ECO:0000259" key="1">
    <source>
        <dbReference type="Pfam" id="PF11955"/>
    </source>
</evidence>
<dbReference type="PANTHER" id="PTHR31476">
    <property type="entry name" value="PROTEIN WHAT'S THIS FACTOR 1 HOMOLOG, CHLOROPLASTIC"/>
    <property type="match status" value="1"/>
</dbReference>
<dbReference type="AlphaFoldDB" id="A0AAN7GVV9"/>
<feature type="domain" description="PORR" evidence="1">
    <location>
        <begin position="53"/>
        <end position="380"/>
    </location>
</feature>
<accession>A0AAN7GVV9</accession>
<dbReference type="InterPro" id="IPR021099">
    <property type="entry name" value="PORR_domain"/>
</dbReference>
<proteinExistence type="predicted"/>
<keyword evidence="3" id="KW-1185">Reference proteome</keyword>
<comment type="caution">
    <text evidence="2">The sequence shown here is derived from an EMBL/GenBank/DDBJ whole genome shotgun (WGS) entry which is preliminary data.</text>
</comment>
<protein>
    <recommendedName>
        <fullName evidence="1">PORR domain-containing protein</fullName>
    </recommendedName>
</protein>
<sequence length="427" mass="49784">MRLLQTLADILARNKLSSDPSTQLFGPFNSRFQRRWRKPTVNARTRLEGRTLDTKLDKLLINLVKLKAILSLEHLMSTRKRGPFTSVQLMSRWRSIVGINVSIGAFIHKYPHIFKVFNHPIQRNLCCRITGEMKGLLEDEERAVRMLELDSVRKIKKLLMMSVNGQLHIHALRLIQRELGLPSDFRESILAKYSGDFRLVNLEIVELVDRDEELGVAVIEKWRENEFTEKWLSEYETRYAFPISFPTGFIIGRGMREKMKNWQRLPYVKPYERKEAVRVRTCGGLERFEKHAVGIIHELLCLTVEKLVEVERLAHFRKDFAMEVNIRELILKHPGIFYISIKGSSQVVFLREAYSRGCLVEPNPIYVVRRRMLELISMGCRNTRALSASKETQEKKLECRGHEGVSARDGDWVLPILESAKDRSLER</sequence>
<reference evidence="2 3" key="1">
    <citation type="journal article" date="2023" name="Hortic Res">
        <title>Pangenome of water caltrop reveals structural variations and asymmetric subgenome divergence after allopolyploidization.</title>
        <authorList>
            <person name="Zhang X."/>
            <person name="Chen Y."/>
            <person name="Wang L."/>
            <person name="Yuan Y."/>
            <person name="Fang M."/>
            <person name="Shi L."/>
            <person name="Lu R."/>
            <person name="Comes H.P."/>
            <person name="Ma Y."/>
            <person name="Chen Y."/>
            <person name="Huang G."/>
            <person name="Zhou Y."/>
            <person name="Zheng Z."/>
            <person name="Qiu Y."/>
        </authorList>
    </citation>
    <scope>NUCLEOTIDE SEQUENCE [LARGE SCALE GENOMIC DNA]</scope>
    <source>
        <tissue evidence="2">Roots</tissue>
    </source>
</reference>
<dbReference type="Proteomes" id="UP001345219">
    <property type="component" value="Chromosome 21"/>
</dbReference>
<name>A0AAN7GVV9_9MYRT</name>
<organism evidence="2 3">
    <name type="scientific">Trapa incisa</name>
    <dbReference type="NCBI Taxonomy" id="236973"/>
    <lineage>
        <taxon>Eukaryota</taxon>
        <taxon>Viridiplantae</taxon>
        <taxon>Streptophyta</taxon>
        <taxon>Embryophyta</taxon>
        <taxon>Tracheophyta</taxon>
        <taxon>Spermatophyta</taxon>
        <taxon>Magnoliopsida</taxon>
        <taxon>eudicotyledons</taxon>
        <taxon>Gunneridae</taxon>
        <taxon>Pentapetalae</taxon>
        <taxon>rosids</taxon>
        <taxon>malvids</taxon>
        <taxon>Myrtales</taxon>
        <taxon>Lythraceae</taxon>
        <taxon>Trapa</taxon>
    </lineage>
</organism>
<dbReference type="GO" id="GO:0003723">
    <property type="term" value="F:RNA binding"/>
    <property type="evidence" value="ECO:0007669"/>
    <property type="project" value="InterPro"/>
</dbReference>